<evidence type="ECO:0000259" key="2">
    <source>
        <dbReference type="Pfam" id="PF02309"/>
    </source>
</evidence>
<dbReference type="Proteomes" id="UP000265520">
    <property type="component" value="Unassembled WGS sequence"/>
</dbReference>
<keyword evidence="1" id="KW-0678">Repressor</keyword>
<organism evidence="3 4">
    <name type="scientific">Trifolium medium</name>
    <dbReference type="NCBI Taxonomy" id="97028"/>
    <lineage>
        <taxon>Eukaryota</taxon>
        <taxon>Viridiplantae</taxon>
        <taxon>Streptophyta</taxon>
        <taxon>Embryophyta</taxon>
        <taxon>Tracheophyta</taxon>
        <taxon>Spermatophyta</taxon>
        <taxon>Magnoliopsida</taxon>
        <taxon>eudicotyledons</taxon>
        <taxon>Gunneridae</taxon>
        <taxon>Pentapetalae</taxon>
        <taxon>rosids</taxon>
        <taxon>fabids</taxon>
        <taxon>Fabales</taxon>
        <taxon>Fabaceae</taxon>
        <taxon>Papilionoideae</taxon>
        <taxon>50 kb inversion clade</taxon>
        <taxon>NPAAA clade</taxon>
        <taxon>Hologalegina</taxon>
        <taxon>IRL clade</taxon>
        <taxon>Trifolieae</taxon>
        <taxon>Trifolium</taxon>
    </lineage>
</organism>
<sequence length="36" mass="4229">MFLSSVRRLRIMRTSEANGLAPRLEEKNDRQKSKPI</sequence>
<reference evidence="3 4" key="1">
    <citation type="journal article" date="2018" name="Front. Plant Sci.">
        <title>Red Clover (Trifolium pratense) and Zigzag Clover (T. medium) - A Picture of Genomic Similarities and Differences.</title>
        <authorList>
            <person name="Dluhosova J."/>
            <person name="Istvanek J."/>
            <person name="Nedelnik J."/>
            <person name="Repkova J."/>
        </authorList>
    </citation>
    <scope>NUCLEOTIDE SEQUENCE [LARGE SCALE GENOMIC DNA]</scope>
    <source>
        <strain evidence="4">cv. 10/8</strain>
        <tissue evidence="3">Leaf</tissue>
    </source>
</reference>
<comment type="subcellular location">
    <subcellularLocation>
        <location evidence="1">Nucleus</location>
    </subcellularLocation>
</comment>
<feature type="domain" description="AUX/IAA" evidence="2">
    <location>
        <begin position="1"/>
        <end position="23"/>
    </location>
</feature>
<keyword evidence="1" id="KW-0805">Transcription regulation</keyword>
<evidence type="ECO:0000313" key="4">
    <source>
        <dbReference type="Proteomes" id="UP000265520"/>
    </source>
</evidence>
<comment type="subunit">
    <text evidence="1">Homodimers and heterodimers.</text>
</comment>
<proteinExistence type="inferred from homology"/>
<dbReference type="InterPro" id="IPR033389">
    <property type="entry name" value="AUX/IAA_dom"/>
</dbReference>
<dbReference type="GO" id="GO:0005634">
    <property type="term" value="C:nucleus"/>
    <property type="evidence" value="ECO:0007669"/>
    <property type="project" value="UniProtKB-SubCell"/>
</dbReference>
<name>A0A392PUD7_9FABA</name>
<accession>A0A392PUD7</accession>
<dbReference type="EMBL" id="LXQA010092789">
    <property type="protein sequence ID" value="MCI14535.1"/>
    <property type="molecule type" value="Genomic_DNA"/>
</dbReference>
<comment type="function">
    <text evidence="1">Aux/IAA proteins are short-lived transcriptional factors that function as repressors of early auxin response genes at low auxin concentrations.</text>
</comment>
<dbReference type="Pfam" id="PF02309">
    <property type="entry name" value="AUX_IAA"/>
    <property type="match status" value="1"/>
</dbReference>
<keyword evidence="4" id="KW-1185">Reference proteome</keyword>
<keyword evidence="1" id="KW-0539">Nucleus</keyword>
<comment type="similarity">
    <text evidence="1">Belongs to the Aux/IAA family.</text>
</comment>
<dbReference type="AlphaFoldDB" id="A0A392PUD7"/>
<evidence type="ECO:0000313" key="3">
    <source>
        <dbReference type="EMBL" id="MCI14535.1"/>
    </source>
</evidence>
<keyword evidence="1" id="KW-0927">Auxin signaling pathway</keyword>
<dbReference type="GO" id="GO:0009734">
    <property type="term" value="P:auxin-activated signaling pathway"/>
    <property type="evidence" value="ECO:0007669"/>
    <property type="project" value="UniProtKB-UniRule"/>
</dbReference>
<comment type="caution">
    <text evidence="3">The sequence shown here is derived from an EMBL/GenBank/DDBJ whole genome shotgun (WGS) entry which is preliminary data.</text>
</comment>
<keyword evidence="1" id="KW-0804">Transcription</keyword>
<protein>
    <recommendedName>
        <fullName evidence="1">Auxin-induced protein</fullName>
    </recommendedName>
</protein>
<evidence type="ECO:0000256" key="1">
    <source>
        <dbReference type="RuleBase" id="RU004549"/>
    </source>
</evidence>